<evidence type="ECO:0000313" key="2">
    <source>
        <dbReference type="Proteomes" id="UP001164965"/>
    </source>
</evidence>
<dbReference type="CDD" id="cd07821">
    <property type="entry name" value="PYR_PYL_RCAR_like"/>
    <property type="match status" value="1"/>
</dbReference>
<dbReference type="EMBL" id="CP110615">
    <property type="protein sequence ID" value="UZJ25097.1"/>
    <property type="molecule type" value="Genomic_DNA"/>
</dbReference>
<evidence type="ECO:0000313" key="1">
    <source>
        <dbReference type="EMBL" id="UZJ25097.1"/>
    </source>
</evidence>
<dbReference type="InterPro" id="IPR023393">
    <property type="entry name" value="START-like_dom_sf"/>
</dbReference>
<dbReference type="SUPFAM" id="SSF55961">
    <property type="entry name" value="Bet v1-like"/>
    <property type="match status" value="1"/>
</dbReference>
<protein>
    <submittedName>
        <fullName evidence="1">SRPBCC family protein</fullName>
    </submittedName>
</protein>
<organism evidence="1 2">
    <name type="scientific">Rhodococcus antarcticus</name>
    <dbReference type="NCBI Taxonomy" id="2987751"/>
    <lineage>
        <taxon>Bacteria</taxon>
        <taxon>Bacillati</taxon>
        <taxon>Actinomycetota</taxon>
        <taxon>Actinomycetes</taxon>
        <taxon>Mycobacteriales</taxon>
        <taxon>Nocardiaceae</taxon>
        <taxon>Rhodococcus</taxon>
    </lineage>
</organism>
<proteinExistence type="predicted"/>
<gene>
    <name evidence="1" type="ORF">RHODO2019_00875</name>
</gene>
<name>A0ABY6P0B9_9NOCA</name>
<sequence length="138" mass="14642">MSRYSFTHSVPVPPEQAWAVVSDHEGMASWLPPVRTVVLETAGSPDRNGVGAVRALHAVGPAIRERVTAFEPGQRLAYAAVSGVPARDYTGEILLRASGSGTVLTWTIEFRPLFPGAQLVLAGAIGGAARLLARRLSR</sequence>
<dbReference type="RefSeq" id="WP_265383203.1">
    <property type="nucleotide sequence ID" value="NZ_CP110615.1"/>
</dbReference>
<reference evidence="1" key="1">
    <citation type="submission" date="2022-10" db="EMBL/GenBank/DDBJ databases">
        <title>Rhodococcus sp.75.</title>
        <authorList>
            <person name="Sun M."/>
        </authorList>
    </citation>
    <scope>NUCLEOTIDE SEQUENCE</scope>
    <source>
        <strain evidence="1">75</strain>
    </source>
</reference>
<dbReference type="InterPro" id="IPR019587">
    <property type="entry name" value="Polyketide_cyclase/dehydratase"/>
</dbReference>
<accession>A0ABY6P0B9</accession>
<dbReference type="Proteomes" id="UP001164965">
    <property type="component" value="Chromosome"/>
</dbReference>
<dbReference type="Gene3D" id="3.30.530.20">
    <property type="match status" value="1"/>
</dbReference>
<dbReference type="Pfam" id="PF10604">
    <property type="entry name" value="Polyketide_cyc2"/>
    <property type="match status" value="1"/>
</dbReference>
<keyword evidence="2" id="KW-1185">Reference proteome</keyword>